<proteinExistence type="predicted"/>
<protein>
    <submittedName>
        <fullName evidence="1">Uncharacterized protein</fullName>
    </submittedName>
</protein>
<organism evidence="1">
    <name type="scientific">Rhizophora mucronata</name>
    <name type="common">Asiatic mangrove</name>
    <dbReference type="NCBI Taxonomy" id="61149"/>
    <lineage>
        <taxon>Eukaryota</taxon>
        <taxon>Viridiplantae</taxon>
        <taxon>Streptophyta</taxon>
        <taxon>Embryophyta</taxon>
        <taxon>Tracheophyta</taxon>
        <taxon>Spermatophyta</taxon>
        <taxon>Magnoliopsida</taxon>
        <taxon>eudicotyledons</taxon>
        <taxon>Gunneridae</taxon>
        <taxon>Pentapetalae</taxon>
        <taxon>rosids</taxon>
        <taxon>fabids</taxon>
        <taxon>Malpighiales</taxon>
        <taxon>Rhizophoraceae</taxon>
        <taxon>Rhizophora</taxon>
    </lineage>
</organism>
<name>A0A2P2PHM3_RHIMU</name>
<accession>A0A2P2PHM3</accession>
<sequence>MLLLCFQELYSCSSSLFPSLFFVF</sequence>
<dbReference type="EMBL" id="GGEC01073741">
    <property type="protein sequence ID" value="MBX54225.1"/>
    <property type="molecule type" value="Transcribed_RNA"/>
</dbReference>
<dbReference type="AlphaFoldDB" id="A0A2P2PHM3"/>
<evidence type="ECO:0000313" key="1">
    <source>
        <dbReference type="EMBL" id="MBX54225.1"/>
    </source>
</evidence>
<reference evidence="1" key="1">
    <citation type="submission" date="2018-02" db="EMBL/GenBank/DDBJ databases">
        <title>Rhizophora mucronata_Transcriptome.</title>
        <authorList>
            <person name="Meera S.P."/>
            <person name="Sreeshan A."/>
            <person name="Augustine A."/>
        </authorList>
    </citation>
    <scope>NUCLEOTIDE SEQUENCE</scope>
    <source>
        <tissue evidence="1">Leaf</tissue>
    </source>
</reference>